<keyword evidence="3" id="KW-0597">Phosphoprotein</keyword>
<dbReference type="NCBIfam" id="TIGR00229">
    <property type="entry name" value="sensory_box"/>
    <property type="match status" value="1"/>
</dbReference>
<proteinExistence type="predicted"/>
<keyword evidence="6" id="KW-1133">Transmembrane helix</keyword>
<evidence type="ECO:0000313" key="10">
    <source>
        <dbReference type="Proteomes" id="UP000523161"/>
    </source>
</evidence>
<dbReference type="InterPro" id="IPR006189">
    <property type="entry name" value="CHASE_dom"/>
</dbReference>
<dbReference type="PANTHER" id="PTHR43047:SF72">
    <property type="entry name" value="OSMOSENSING HISTIDINE PROTEIN KINASE SLN1"/>
    <property type="match status" value="1"/>
</dbReference>
<dbReference type="SUPFAM" id="SSF55785">
    <property type="entry name" value="PYP-like sensor domain (PAS domain)"/>
    <property type="match status" value="1"/>
</dbReference>
<dbReference type="CDD" id="cd00082">
    <property type="entry name" value="HisKA"/>
    <property type="match status" value="1"/>
</dbReference>
<keyword evidence="5" id="KW-0418">Kinase</keyword>
<evidence type="ECO:0000256" key="1">
    <source>
        <dbReference type="ARBA" id="ARBA00000085"/>
    </source>
</evidence>
<feature type="transmembrane region" description="Helical" evidence="6">
    <location>
        <begin position="307"/>
        <end position="325"/>
    </location>
</feature>
<keyword evidence="4" id="KW-0808">Transferase</keyword>
<accession>A0A7Y5AR22</accession>
<keyword evidence="6" id="KW-0472">Membrane</keyword>
<dbReference type="GO" id="GO:0000155">
    <property type="term" value="F:phosphorelay sensor kinase activity"/>
    <property type="evidence" value="ECO:0007669"/>
    <property type="project" value="InterPro"/>
</dbReference>
<dbReference type="InterPro" id="IPR035965">
    <property type="entry name" value="PAS-like_dom_sf"/>
</dbReference>
<dbReference type="GO" id="GO:0005886">
    <property type="term" value="C:plasma membrane"/>
    <property type="evidence" value="ECO:0007669"/>
    <property type="project" value="UniProtKB-ARBA"/>
</dbReference>
<dbReference type="Proteomes" id="UP000523161">
    <property type="component" value="Unassembled WGS sequence"/>
</dbReference>
<comment type="caution">
    <text evidence="9">The sequence shown here is derived from an EMBL/GenBank/DDBJ whole genome shotgun (WGS) entry which is preliminary data.</text>
</comment>
<evidence type="ECO:0000256" key="3">
    <source>
        <dbReference type="ARBA" id="ARBA00022553"/>
    </source>
</evidence>
<dbReference type="Pfam" id="PF03924">
    <property type="entry name" value="CHASE"/>
    <property type="match status" value="1"/>
</dbReference>
<dbReference type="InterPro" id="IPR000014">
    <property type="entry name" value="PAS"/>
</dbReference>
<protein>
    <recommendedName>
        <fullName evidence="2">histidine kinase</fullName>
        <ecNumber evidence="2">2.7.13.3</ecNumber>
    </recommendedName>
</protein>
<comment type="catalytic activity">
    <reaction evidence="1">
        <text>ATP + protein L-histidine = ADP + protein N-phospho-L-histidine.</text>
        <dbReference type="EC" id="2.7.13.3"/>
    </reaction>
</comment>
<keyword evidence="10" id="KW-1185">Reference proteome</keyword>
<dbReference type="CDD" id="cd00130">
    <property type="entry name" value="PAS"/>
    <property type="match status" value="1"/>
</dbReference>
<sequence>MRIIDSLALCVYCPAVRFFSIQFQITYLQALAVTARVITHSALVLRLNMDTKLIPLWQWILLLALLLLALYGTEILVRHEAQHVRSQQLRHEIASAGQLRALLESELNIPLYLTIGLTAYVQANNGDISPAELHLLLPELVHQARHIRNIGVAPGNTLRYVYPLSGNEKAIGLYYPDLTEQWPDIAAIIAQREARLVGPIALVQGGNAFIYRLPVYLNADNYWGIISTVVNIDSVWSLLEKQTTEQEVQVAIRSLSPRGHAGAAFYGDDRLFYDDSLLLGISLRGALWQMAVRSLARLPDRSGQIRTAAYGITALLLGLLGWLLMSRQRLRDSVAEQQRSKVYLRSMMDNVADAIITTDEDGIIEQVNLSCYPMFSYATSTLPGLHWSVLLAEPQRLDEVYSATSNGNAEYETTGRRRDSSTFPMSVHRSHIRLQQQSRQLLVLSDLSERRQTEQLKQQFISTVSHELRTPLTSVSAALGLAVSGALGDLNASQQRMLQLAHTNCQRLSALVTDLLDIEQITSGTMTLQLSAIALRPLLQQCVDEAQLLNTDRSISLHCDATLTGVNVSADAPRLTQVIMHLLSNAVKFSPAGTPVRLSINMAGDKVRVTAQDCGPGVAEQFAPGLFSRFSRADNSDTREHGGTGLGLAISRSLITQMHGSIGYKPAPQHGACFYIDLPFIAAIQQQTLP</sequence>
<reference evidence="9 10" key="1">
    <citation type="submission" date="2020-06" db="EMBL/GenBank/DDBJ databases">
        <title>Rheinheimera sp. nov., a marine bacterium isolated from coastal.</title>
        <authorList>
            <person name="Yu Q."/>
            <person name="Qi Y."/>
            <person name="Pu J."/>
        </authorList>
    </citation>
    <scope>NUCLEOTIDE SEQUENCE [LARGE SCALE GENOMIC DNA]</scope>
    <source>
        <strain evidence="9 10">YQF-2</strain>
    </source>
</reference>
<dbReference type="PROSITE" id="PS50839">
    <property type="entry name" value="CHASE"/>
    <property type="match status" value="1"/>
</dbReference>
<dbReference type="SMART" id="SM00388">
    <property type="entry name" value="HisKA"/>
    <property type="match status" value="1"/>
</dbReference>
<evidence type="ECO:0000256" key="4">
    <source>
        <dbReference type="ARBA" id="ARBA00022679"/>
    </source>
</evidence>
<feature type="domain" description="CHASE" evidence="8">
    <location>
        <begin position="158"/>
        <end position="241"/>
    </location>
</feature>
<dbReference type="InterPro" id="IPR036890">
    <property type="entry name" value="HATPase_C_sf"/>
</dbReference>
<dbReference type="SMART" id="SM01079">
    <property type="entry name" value="CHASE"/>
    <property type="match status" value="1"/>
</dbReference>
<evidence type="ECO:0000256" key="2">
    <source>
        <dbReference type="ARBA" id="ARBA00012438"/>
    </source>
</evidence>
<dbReference type="PRINTS" id="PR00344">
    <property type="entry name" value="BCTRLSENSOR"/>
</dbReference>
<dbReference type="Gene3D" id="3.30.565.10">
    <property type="entry name" value="Histidine kinase-like ATPase, C-terminal domain"/>
    <property type="match status" value="1"/>
</dbReference>
<dbReference type="Pfam" id="PF00512">
    <property type="entry name" value="HisKA"/>
    <property type="match status" value="1"/>
</dbReference>
<evidence type="ECO:0000259" key="7">
    <source>
        <dbReference type="PROSITE" id="PS50109"/>
    </source>
</evidence>
<dbReference type="InterPro" id="IPR003594">
    <property type="entry name" value="HATPase_dom"/>
</dbReference>
<gene>
    <name evidence="9" type="ORF">HRH59_10365</name>
</gene>
<feature type="domain" description="Histidine kinase" evidence="7">
    <location>
        <begin position="463"/>
        <end position="682"/>
    </location>
</feature>
<evidence type="ECO:0000256" key="5">
    <source>
        <dbReference type="ARBA" id="ARBA00022777"/>
    </source>
</evidence>
<dbReference type="EMBL" id="JABSOD010000008">
    <property type="protein sequence ID" value="NRQ42955.1"/>
    <property type="molecule type" value="Genomic_DNA"/>
</dbReference>
<dbReference type="SMART" id="SM00387">
    <property type="entry name" value="HATPase_c"/>
    <property type="match status" value="1"/>
</dbReference>
<dbReference type="InterPro" id="IPR005467">
    <property type="entry name" value="His_kinase_dom"/>
</dbReference>
<dbReference type="SUPFAM" id="SSF55874">
    <property type="entry name" value="ATPase domain of HSP90 chaperone/DNA topoisomerase II/histidine kinase"/>
    <property type="match status" value="1"/>
</dbReference>
<evidence type="ECO:0000259" key="8">
    <source>
        <dbReference type="PROSITE" id="PS50839"/>
    </source>
</evidence>
<dbReference type="PANTHER" id="PTHR43047">
    <property type="entry name" value="TWO-COMPONENT HISTIDINE PROTEIN KINASE"/>
    <property type="match status" value="1"/>
</dbReference>
<dbReference type="FunFam" id="3.30.565.10:FF:000006">
    <property type="entry name" value="Sensor histidine kinase WalK"/>
    <property type="match status" value="1"/>
</dbReference>
<dbReference type="EC" id="2.7.13.3" evidence="2"/>
<dbReference type="InterPro" id="IPR003661">
    <property type="entry name" value="HisK_dim/P_dom"/>
</dbReference>
<dbReference type="PROSITE" id="PS50109">
    <property type="entry name" value="HIS_KIN"/>
    <property type="match status" value="1"/>
</dbReference>
<dbReference type="InterPro" id="IPR036097">
    <property type="entry name" value="HisK_dim/P_sf"/>
</dbReference>
<dbReference type="GO" id="GO:0009927">
    <property type="term" value="F:histidine phosphotransfer kinase activity"/>
    <property type="evidence" value="ECO:0007669"/>
    <property type="project" value="TreeGrafter"/>
</dbReference>
<evidence type="ECO:0000256" key="6">
    <source>
        <dbReference type="SAM" id="Phobius"/>
    </source>
</evidence>
<dbReference type="Pfam" id="PF02518">
    <property type="entry name" value="HATPase_c"/>
    <property type="match status" value="1"/>
</dbReference>
<dbReference type="InterPro" id="IPR004358">
    <property type="entry name" value="Sig_transdc_His_kin-like_C"/>
</dbReference>
<evidence type="ECO:0000313" key="9">
    <source>
        <dbReference type="EMBL" id="NRQ42955.1"/>
    </source>
</evidence>
<feature type="transmembrane region" description="Helical" evidence="6">
    <location>
        <begin position="56"/>
        <end position="77"/>
    </location>
</feature>
<keyword evidence="6" id="KW-0812">Transmembrane</keyword>
<dbReference type="Gene3D" id="1.10.287.130">
    <property type="match status" value="1"/>
</dbReference>
<dbReference type="SUPFAM" id="SSF47384">
    <property type="entry name" value="Homodimeric domain of signal transducing histidine kinase"/>
    <property type="match status" value="1"/>
</dbReference>
<name>A0A7Y5AR22_9GAMM</name>
<dbReference type="Pfam" id="PF13426">
    <property type="entry name" value="PAS_9"/>
    <property type="match status" value="1"/>
</dbReference>
<dbReference type="Gene3D" id="3.30.450.20">
    <property type="entry name" value="PAS domain"/>
    <property type="match status" value="1"/>
</dbReference>
<organism evidence="9 10">
    <name type="scientific">Rheinheimera lutimaris</name>
    <dbReference type="NCBI Taxonomy" id="2740584"/>
    <lineage>
        <taxon>Bacteria</taxon>
        <taxon>Pseudomonadati</taxon>
        <taxon>Pseudomonadota</taxon>
        <taxon>Gammaproteobacteria</taxon>
        <taxon>Chromatiales</taxon>
        <taxon>Chromatiaceae</taxon>
        <taxon>Rheinheimera</taxon>
    </lineage>
</organism>
<dbReference type="AlphaFoldDB" id="A0A7Y5AR22"/>